<evidence type="ECO:0000313" key="1">
    <source>
        <dbReference type="EMBL" id="VVC27610.1"/>
    </source>
</evidence>
<gene>
    <name evidence="1" type="ORF">CINCED_3A015839</name>
</gene>
<dbReference type="EMBL" id="CABPRJ010000325">
    <property type="protein sequence ID" value="VVC27610.1"/>
    <property type="molecule type" value="Genomic_DNA"/>
</dbReference>
<organism evidence="1 2">
    <name type="scientific">Cinara cedri</name>
    <dbReference type="NCBI Taxonomy" id="506608"/>
    <lineage>
        <taxon>Eukaryota</taxon>
        <taxon>Metazoa</taxon>
        <taxon>Ecdysozoa</taxon>
        <taxon>Arthropoda</taxon>
        <taxon>Hexapoda</taxon>
        <taxon>Insecta</taxon>
        <taxon>Pterygota</taxon>
        <taxon>Neoptera</taxon>
        <taxon>Paraneoptera</taxon>
        <taxon>Hemiptera</taxon>
        <taxon>Sternorrhyncha</taxon>
        <taxon>Aphidomorpha</taxon>
        <taxon>Aphidoidea</taxon>
        <taxon>Aphididae</taxon>
        <taxon>Lachninae</taxon>
        <taxon>Cinara</taxon>
    </lineage>
</organism>
<dbReference type="AlphaFoldDB" id="A0A5E4M626"/>
<reference evidence="1 2" key="1">
    <citation type="submission" date="2019-08" db="EMBL/GenBank/DDBJ databases">
        <authorList>
            <person name="Alioto T."/>
            <person name="Alioto T."/>
            <person name="Gomez Garrido J."/>
        </authorList>
    </citation>
    <scope>NUCLEOTIDE SEQUENCE [LARGE SCALE GENOMIC DNA]</scope>
</reference>
<accession>A0A5E4M626</accession>
<dbReference type="Proteomes" id="UP000325440">
    <property type="component" value="Unassembled WGS sequence"/>
</dbReference>
<feature type="non-terminal residue" evidence="1">
    <location>
        <position position="1"/>
    </location>
</feature>
<proteinExistence type="predicted"/>
<keyword evidence="2" id="KW-1185">Reference proteome</keyword>
<name>A0A5E4M626_9HEMI</name>
<protein>
    <submittedName>
        <fullName evidence="1">Uncharacterized protein</fullName>
    </submittedName>
</protein>
<feature type="non-terminal residue" evidence="1">
    <location>
        <position position="176"/>
    </location>
</feature>
<sequence>GPRFSLYPDIFEFFLDKLELERYPEFLKRDLEKNGHYGSLNSMKNMRSFDKFQRLFDCLSPKLERYPEFLKRDLEKNGHYGSLNQMNDMLNFDKFQRLFDCLSPSDLSQSSYYVRLKSIEIQNYSGNYVDAAKKLFIHIWTKEGFDSHRAYVIEEEVMESSSYHLYRTLLLPWVEK</sequence>
<evidence type="ECO:0000313" key="2">
    <source>
        <dbReference type="Proteomes" id="UP000325440"/>
    </source>
</evidence>